<dbReference type="CDD" id="cd06971">
    <property type="entry name" value="PgpA"/>
    <property type="match status" value="1"/>
</dbReference>
<feature type="domain" description="YutG/PgpA" evidence="2">
    <location>
        <begin position="16"/>
        <end position="152"/>
    </location>
</feature>
<gene>
    <name evidence="3" type="ORF">SAMN02745165_03046</name>
</gene>
<feature type="transmembrane region" description="Helical" evidence="1">
    <location>
        <begin position="131"/>
        <end position="154"/>
    </location>
</feature>
<keyword evidence="4" id="KW-1185">Reference proteome</keyword>
<keyword evidence="1" id="KW-0472">Membrane</keyword>
<dbReference type="EMBL" id="FQZT01000014">
    <property type="protein sequence ID" value="SHJ73431.1"/>
    <property type="molecule type" value="Genomic_DNA"/>
</dbReference>
<reference evidence="3 4" key="1">
    <citation type="submission" date="2016-11" db="EMBL/GenBank/DDBJ databases">
        <authorList>
            <person name="Jaros S."/>
            <person name="Januszkiewicz K."/>
            <person name="Wedrychowicz H."/>
        </authorList>
    </citation>
    <scope>NUCLEOTIDE SEQUENCE [LARGE SCALE GENOMIC DNA]</scope>
    <source>
        <strain evidence="3 4">DSM 5091</strain>
    </source>
</reference>
<dbReference type="UniPathway" id="UPA00084">
    <property type="reaction ID" value="UER00504"/>
</dbReference>
<proteinExistence type="predicted"/>
<feature type="transmembrane region" description="Helical" evidence="1">
    <location>
        <begin position="87"/>
        <end position="111"/>
    </location>
</feature>
<organism evidence="3 4">
    <name type="scientific">Malonomonas rubra DSM 5091</name>
    <dbReference type="NCBI Taxonomy" id="1122189"/>
    <lineage>
        <taxon>Bacteria</taxon>
        <taxon>Pseudomonadati</taxon>
        <taxon>Thermodesulfobacteriota</taxon>
        <taxon>Desulfuromonadia</taxon>
        <taxon>Desulfuromonadales</taxon>
        <taxon>Geopsychrobacteraceae</taxon>
        <taxon>Malonomonas</taxon>
    </lineage>
</organism>
<dbReference type="PANTHER" id="PTHR36305">
    <property type="entry name" value="PHOSPHATIDYLGLYCEROPHOSPHATASE A"/>
    <property type="match status" value="1"/>
</dbReference>
<dbReference type="SUPFAM" id="SSF101307">
    <property type="entry name" value="YutG-like"/>
    <property type="match status" value="1"/>
</dbReference>
<dbReference type="AlphaFoldDB" id="A0A1M6LQG1"/>
<sequence length="157" mass="17535">MNDIAQGAQRKLILFLASNAGLGYAPVASGTFGSLMGIPFFYYISGFNWFLQLLTFIALLFLSFWSCNEAGKIYGEADDGRIVIDELIGYLAAVLFLPFSWGTAIIAFFWFRLFDITKPQPAKWFDKEMKNGVGVTLDDLVAGIYAAIALRLCLWIF</sequence>
<dbReference type="InterPro" id="IPR036681">
    <property type="entry name" value="PgpA-like_sf"/>
</dbReference>
<dbReference type="Gene3D" id="1.10.3760.10">
    <property type="entry name" value="PgpA-like"/>
    <property type="match status" value="1"/>
</dbReference>
<dbReference type="PANTHER" id="PTHR36305:SF1">
    <property type="entry name" value="PHOSPHATIDYLGLYCEROPHOSPHATASE A"/>
    <property type="match status" value="1"/>
</dbReference>
<name>A0A1M6LQG1_MALRU</name>
<keyword evidence="1" id="KW-0812">Transmembrane</keyword>
<protein>
    <submittedName>
        <fullName evidence="3">Phosphatidylglycerophosphatase</fullName>
    </submittedName>
</protein>
<dbReference type="Proteomes" id="UP000184171">
    <property type="component" value="Unassembled WGS sequence"/>
</dbReference>
<dbReference type="PIRSF" id="PIRSF006162">
    <property type="entry name" value="PgpA"/>
    <property type="match status" value="1"/>
</dbReference>
<feature type="transmembrane region" description="Helical" evidence="1">
    <location>
        <begin position="49"/>
        <end position="67"/>
    </location>
</feature>
<accession>A0A1M6LQG1</accession>
<dbReference type="Pfam" id="PF04608">
    <property type="entry name" value="PgpA"/>
    <property type="match status" value="1"/>
</dbReference>
<dbReference type="GO" id="GO:0008962">
    <property type="term" value="F:phosphatidylglycerophosphatase activity"/>
    <property type="evidence" value="ECO:0007669"/>
    <property type="project" value="InterPro"/>
</dbReference>
<dbReference type="InterPro" id="IPR007686">
    <property type="entry name" value="YutG/PgpA"/>
</dbReference>
<dbReference type="STRING" id="1122189.SAMN02745165_03046"/>
<dbReference type="GO" id="GO:0006655">
    <property type="term" value="P:phosphatidylglycerol biosynthetic process"/>
    <property type="evidence" value="ECO:0007669"/>
    <property type="project" value="UniProtKB-UniPathway"/>
</dbReference>
<evidence type="ECO:0000313" key="3">
    <source>
        <dbReference type="EMBL" id="SHJ73431.1"/>
    </source>
</evidence>
<evidence type="ECO:0000256" key="1">
    <source>
        <dbReference type="SAM" id="Phobius"/>
    </source>
</evidence>
<evidence type="ECO:0000313" key="4">
    <source>
        <dbReference type="Proteomes" id="UP000184171"/>
    </source>
</evidence>
<feature type="transmembrane region" description="Helical" evidence="1">
    <location>
        <begin position="12"/>
        <end position="43"/>
    </location>
</feature>
<keyword evidence="1" id="KW-1133">Transmembrane helix</keyword>
<evidence type="ECO:0000259" key="2">
    <source>
        <dbReference type="Pfam" id="PF04608"/>
    </source>
</evidence>
<dbReference type="OrthoDB" id="9804091at2"/>
<dbReference type="RefSeq" id="WP_072909595.1">
    <property type="nucleotide sequence ID" value="NZ_FQZT01000014.1"/>
</dbReference>
<dbReference type="InterPro" id="IPR026037">
    <property type="entry name" value="PgpA"/>
</dbReference>